<keyword evidence="3" id="KW-1185">Reference proteome</keyword>
<comment type="caution">
    <text evidence="2">The sequence shown here is derived from an EMBL/GenBank/DDBJ whole genome shotgun (WGS) entry which is preliminary data.</text>
</comment>
<evidence type="ECO:0000313" key="3">
    <source>
        <dbReference type="Proteomes" id="UP000023482"/>
    </source>
</evidence>
<evidence type="ECO:0000256" key="1">
    <source>
        <dbReference type="SAM" id="SignalP"/>
    </source>
</evidence>
<evidence type="ECO:0008006" key="4">
    <source>
        <dbReference type="Google" id="ProtNLM"/>
    </source>
</evidence>
<dbReference type="Proteomes" id="UP000023482">
    <property type="component" value="Unassembled WGS sequence"/>
</dbReference>
<keyword evidence="1" id="KW-0732">Signal</keyword>
<gene>
    <name evidence="2" type="ORF">HMPREF0636_0163</name>
</gene>
<organism evidence="2 3">
    <name type="scientific">Porphyromonas catoniae ATCC 51270</name>
    <dbReference type="NCBI Taxonomy" id="887901"/>
    <lineage>
        <taxon>Bacteria</taxon>
        <taxon>Pseudomonadati</taxon>
        <taxon>Bacteroidota</taxon>
        <taxon>Bacteroidia</taxon>
        <taxon>Bacteroidales</taxon>
        <taxon>Porphyromonadaceae</taxon>
        <taxon>Porphyromonas</taxon>
    </lineage>
</organism>
<dbReference type="AlphaFoldDB" id="Z4WY96"/>
<feature type="chain" id="PRO_5004990872" description="Lipoprotein" evidence="1">
    <location>
        <begin position="43"/>
        <end position="643"/>
    </location>
</feature>
<accession>Z4WY96</accession>
<dbReference type="PATRIC" id="fig|887901.3.peg.848"/>
<proteinExistence type="predicted"/>
<name>Z4WY96_9PORP</name>
<sequence>MARIAMWCPCFVMYNHNQLVIMKKVLLALFALLAFASCSKEANEPKGKESAGVTTPIHVDVSGEVSSPRALDFVLKDGLPKVSLDGRTTVPVWTFIYAGDRLIYSEWLDWKVKDGKKIYYQGDLPIPATYGYSNITLIAIIAGDRDDPNTKLIGNQLHSSVLLDQKIHQLGSATSPINVPYKMEFKLNYRSQAPQQLHSDKLPAQVRKFRPMGAFLKFKIRNELDQAVDINTFMNSLFMPKTAFIVTEGEHRGKLYFTNQGDGTPGGGSGPYAGYQECEFADGTIHINAHSVSNETFLVWLPTFYYHHKDPYRIAQNQKVELIVAPTTSITEGYYTDMSSFLTKERSYYQEGHIYLGELALRSFKNPLERISDSPLDKTGEKFVDNSRGYPATFDQVGYFNKESVRNRFTQPRTYSGATGQWYLPTALEMNSIFPGYTIFAGTTNRDEFVQIGNHFFVSYAYYKRIIRGASPSDFEWYGLRFCQIPAKPASYGTSMSNSKRYAFRYRYSYNGGNSLYTVQAKYVGADPAIQTVDDIQDISLGGKIDWATVTPSKSFPAYGADPSLNRINSLAAPKRASVYSWVAPSVGATTTIDKPGTLEFAKDFGNYCLQNSNFYPMDMGRRGGGFDYVGEIKTSPVYLFKK</sequence>
<protein>
    <recommendedName>
        <fullName evidence="4">Lipoprotein</fullName>
    </recommendedName>
</protein>
<dbReference type="EMBL" id="JDFF01000013">
    <property type="protein sequence ID" value="EWC92449.1"/>
    <property type="molecule type" value="Genomic_DNA"/>
</dbReference>
<feature type="signal peptide" evidence="1">
    <location>
        <begin position="1"/>
        <end position="42"/>
    </location>
</feature>
<evidence type="ECO:0000313" key="2">
    <source>
        <dbReference type="EMBL" id="EWC92449.1"/>
    </source>
</evidence>
<reference evidence="2 3" key="1">
    <citation type="submission" date="2014-01" db="EMBL/GenBank/DDBJ databases">
        <authorList>
            <person name="Durkin A.S."/>
            <person name="McCorrison J."/>
            <person name="Torralba M."/>
            <person name="Gillis M."/>
            <person name="Haft D.H."/>
            <person name="Methe B."/>
            <person name="Sutton G."/>
            <person name="Nelson K.E."/>
        </authorList>
    </citation>
    <scope>NUCLEOTIDE SEQUENCE [LARGE SCALE GENOMIC DNA]</scope>
    <source>
        <strain evidence="2 3">ATCC 51270</strain>
    </source>
</reference>